<protein>
    <submittedName>
        <fullName evidence="4">Dihydroxyacetone kinase subunit L</fullName>
    </submittedName>
</protein>
<keyword evidence="1" id="KW-0808">Transferase</keyword>
<dbReference type="EMBL" id="SJFN01000018">
    <property type="protein sequence ID" value="TBW36752.1"/>
    <property type="molecule type" value="Genomic_DNA"/>
</dbReference>
<dbReference type="InterPro" id="IPR050861">
    <property type="entry name" value="Dihydroxyacetone_Kinase"/>
</dbReference>
<dbReference type="FunFam" id="1.25.40.340:FF:000002">
    <property type="entry name" value="Dihydroxyacetone kinase, L subunit"/>
    <property type="match status" value="1"/>
</dbReference>
<comment type="caution">
    <text evidence="4">The sequence shown here is derived from an EMBL/GenBank/DDBJ whole genome shotgun (WGS) entry which is preliminary data.</text>
</comment>
<feature type="domain" description="DhaL" evidence="3">
    <location>
        <begin position="14"/>
        <end position="212"/>
    </location>
</feature>
<dbReference type="PROSITE" id="PS51480">
    <property type="entry name" value="DHAL"/>
    <property type="match status" value="1"/>
</dbReference>
<evidence type="ECO:0000313" key="5">
    <source>
        <dbReference type="Proteomes" id="UP000292781"/>
    </source>
</evidence>
<dbReference type="GO" id="GO:0019563">
    <property type="term" value="P:glycerol catabolic process"/>
    <property type="evidence" value="ECO:0007669"/>
    <property type="project" value="TreeGrafter"/>
</dbReference>
<proteinExistence type="predicted"/>
<reference evidence="4 5" key="1">
    <citation type="submission" date="2019-02" db="EMBL/GenBank/DDBJ databases">
        <title>Siculibacillus lacustris gen. nov., sp. nov., a new rosette-forming bacterium isolated from a freshwater crater lake (Lake St. Ana, Romania).</title>
        <authorList>
            <person name="Felfoldi T."/>
            <person name="Marton Z."/>
            <person name="Szabo A."/>
            <person name="Mentes A."/>
            <person name="Boka K."/>
            <person name="Marialigeti K."/>
            <person name="Mathe I."/>
            <person name="Koncz M."/>
            <person name="Schumann P."/>
            <person name="Toth E."/>
        </authorList>
    </citation>
    <scope>NUCLEOTIDE SEQUENCE [LARGE SCALE GENOMIC DNA]</scope>
    <source>
        <strain evidence="4 5">SA-279</strain>
    </source>
</reference>
<dbReference type="PANTHER" id="PTHR28629:SF4">
    <property type="entry name" value="TRIOKINASE_FMN CYCLASE"/>
    <property type="match status" value="1"/>
</dbReference>
<dbReference type="SUPFAM" id="SSF101473">
    <property type="entry name" value="DhaL-like"/>
    <property type="match status" value="1"/>
</dbReference>
<organism evidence="4 5">
    <name type="scientific">Siculibacillus lacustris</name>
    <dbReference type="NCBI Taxonomy" id="1549641"/>
    <lineage>
        <taxon>Bacteria</taxon>
        <taxon>Pseudomonadati</taxon>
        <taxon>Pseudomonadota</taxon>
        <taxon>Alphaproteobacteria</taxon>
        <taxon>Hyphomicrobiales</taxon>
        <taxon>Ancalomicrobiaceae</taxon>
        <taxon>Siculibacillus</taxon>
    </lineage>
</organism>
<dbReference type="GO" id="GO:0005829">
    <property type="term" value="C:cytosol"/>
    <property type="evidence" value="ECO:0007669"/>
    <property type="project" value="TreeGrafter"/>
</dbReference>
<dbReference type="SMART" id="SM01120">
    <property type="entry name" value="Dak2"/>
    <property type="match status" value="1"/>
</dbReference>
<dbReference type="AlphaFoldDB" id="A0A4Q9VPC3"/>
<dbReference type="InterPro" id="IPR036117">
    <property type="entry name" value="DhaL_dom_sf"/>
</dbReference>
<dbReference type="RefSeq" id="WP_131310016.1">
    <property type="nucleotide sequence ID" value="NZ_SJFN01000018.1"/>
</dbReference>
<dbReference type="OrthoDB" id="9800291at2"/>
<keyword evidence="2 4" id="KW-0418">Kinase</keyword>
<dbReference type="InterPro" id="IPR012737">
    <property type="entry name" value="DhaK_L_YcgS"/>
</dbReference>
<evidence type="ECO:0000313" key="4">
    <source>
        <dbReference type="EMBL" id="TBW36752.1"/>
    </source>
</evidence>
<dbReference type="GO" id="GO:0004371">
    <property type="term" value="F:glycerone kinase activity"/>
    <property type="evidence" value="ECO:0007669"/>
    <property type="project" value="InterPro"/>
</dbReference>
<dbReference type="Gene3D" id="1.25.40.340">
    <property type="match status" value="1"/>
</dbReference>
<evidence type="ECO:0000259" key="3">
    <source>
        <dbReference type="PROSITE" id="PS51480"/>
    </source>
</evidence>
<evidence type="ECO:0000256" key="2">
    <source>
        <dbReference type="ARBA" id="ARBA00022777"/>
    </source>
</evidence>
<dbReference type="PANTHER" id="PTHR28629">
    <property type="entry name" value="TRIOKINASE/FMN CYCLASE"/>
    <property type="match status" value="1"/>
</dbReference>
<keyword evidence="5" id="KW-1185">Reference proteome</keyword>
<dbReference type="Pfam" id="PF02734">
    <property type="entry name" value="Dak2"/>
    <property type="match status" value="1"/>
</dbReference>
<sequence>MSSTDAAQTGLTIEALTKAIDAVVATIVDHASELTDLDMAIGDGDHGLNMKRGFEAVRGAAAKIAAQTPADALKTIGTTLIMTVGGASGPLYGSLFLAMSKAVADRPIDLVVAAEMLEAGIQAVQSRGKSHAGEKTMLETLIPVGAALTAAGPAADPAALTAALKAAAAAGAASTVPLRASKGRASFLGERSIGHMDPGARSSELMVGAVCDAFFAPAP</sequence>
<accession>A0A4Q9VPC3</accession>
<gene>
    <name evidence="4" type="primary">dhaL</name>
    <name evidence="4" type="ORF">EYW49_12985</name>
</gene>
<name>A0A4Q9VPC3_9HYPH</name>
<evidence type="ECO:0000256" key="1">
    <source>
        <dbReference type="ARBA" id="ARBA00022679"/>
    </source>
</evidence>
<dbReference type="Proteomes" id="UP000292781">
    <property type="component" value="Unassembled WGS sequence"/>
</dbReference>
<dbReference type="InterPro" id="IPR004007">
    <property type="entry name" value="DhaL_dom"/>
</dbReference>
<dbReference type="NCBIfam" id="TIGR02365">
    <property type="entry name" value="dha_L_ycgS"/>
    <property type="match status" value="1"/>
</dbReference>